<gene>
    <name evidence="2" type="ORF">KG104_12255</name>
</gene>
<dbReference type="Proteomes" id="UP000680588">
    <property type="component" value="Chromosome"/>
</dbReference>
<organism evidence="2 3">
    <name type="scientific">Arthrobacter sunyaminii</name>
    <dbReference type="NCBI Taxonomy" id="2816859"/>
    <lineage>
        <taxon>Bacteria</taxon>
        <taxon>Bacillati</taxon>
        <taxon>Actinomycetota</taxon>
        <taxon>Actinomycetes</taxon>
        <taxon>Micrococcales</taxon>
        <taxon>Micrococcaceae</taxon>
        <taxon>Arthrobacter</taxon>
    </lineage>
</organism>
<dbReference type="AlphaFoldDB" id="A0A975PEV7"/>
<dbReference type="RefSeq" id="WP_104053799.1">
    <property type="nucleotide sequence ID" value="NZ_CP076456.1"/>
</dbReference>
<keyword evidence="1" id="KW-0732">Signal</keyword>
<feature type="chain" id="PRO_5038821879" evidence="1">
    <location>
        <begin position="22"/>
        <end position="158"/>
    </location>
</feature>
<evidence type="ECO:0000313" key="2">
    <source>
        <dbReference type="EMBL" id="QWQ35267.1"/>
    </source>
</evidence>
<name>A0A975PEV7_9MICC</name>
<dbReference type="Pfam" id="PF12028">
    <property type="entry name" value="DUF3515"/>
    <property type="match status" value="1"/>
</dbReference>
<dbReference type="EMBL" id="CP076456">
    <property type="protein sequence ID" value="QWQ35267.1"/>
    <property type="molecule type" value="Genomic_DNA"/>
</dbReference>
<feature type="signal peptide" evidence="1">
    <location>
        <begin position="1"/>
        <end position="21"/>
    </location>
</feature>
<dbReference type="InterPro" id="IPR021903">
    <property type="entry name" value="DUF3515"/>
</dbReference>
<proteinExistence type="predicted"/>
<dbReference type="KEGG" id="asun:KG104_12255"/>
<protein>
    <submittedName>
        <fullName evidence="2">DUF3515 domain-containing protein</fullName>
    </submittedName>
</protein>
<keyword evidence="3" id="KW-1185">Reference proteome</keyword>
<reference evidence="2" key="1">
    <citation type="submission" date="2021-06" db="EMBL/GenBank/DDBJ databases">
        <title>Novel species in genus Arthrobacter.</title>
        <authorList>
            <person name="Zhang G."/>
        </authorList>
    </citation>
    <scope>NUCLEOTIDE SEQUENCE</scope>
    <source>
        <strain evidence="2">Zg-ZUI122</strain>
    </source>
</reference>
<dbReference type="PROSITE" id="PS51257">
    <property type="entry name" value="PROKAR_LIPOPROTEIN"/>
    <property type="match status" value="1"/>
</dbReference>
<sequence length="158" mass="16760">MFSSRVAFSAAVLALAAGLSACTPIADVEPAPDAANPDCATIMVALPAELADQQQRETDSQATAAWGEPSKIILRCGVPVPGPTTDQCATVNGVDWILREDESTWTATTYGREPAVEVLFNPDEVSSSTLLVQLENSITRIEPTRECISSNDLELPAQ</sequence>
<evidence type="ECO:0000256" key="1">
    <source>
        <dbReference type="SAM" id="SignalP"/>
    </source>
</evidence>
<evidence type="ECO:0000313" key="3">
    <source>
        <dbReference type="Proteomes" id="UP000680588"/>
    </source>
</evidence>
<accession>A0A975PEV7</accession>